<dbReference type="Proteomes" id="UP001168821">
    <property type="component" value="Unassembled WGS sequence"/>
</dbReference>
<evidence type="ECO:0000313" key="6">
    <source>
        <dbReference type="EMBL" id="KAJ3659664.1"/>
    </source>
</evidence>
<sequence>MVHNLTPQEIEQVESEEMPFSQNIHIELRRLAYVITNSYKADIQNHMCTRELTRTETCIRKTCVVCKPQENYPLPLMRKIVCHSCRLPLLPSKSFYLVTCGHVICEQCLSHARVVVLEEDDTVLYFCPDPLCASMTEVKRLHW</sequence>
<evidence type="ECO:0000256" key="3">
    <source>
        <dbReference type="ARBA" id="ARBA00022833"/>
    </source>
</evidence>
<dbReference type="PROSITE" id="PS50089">
    <property type="entry name" value="ZF_RING_2"/>
    <property type="match status" value="1"/>
</dbReference>
<evidence type="ECO:0000256" key="4">
    <source>
        <dbReference type="PROSITE-ProRule" id="PRU00175"/>
    </source>
</evidence>
<keyword evidence="7" id="KW-1185">Reference proteome</keyword>
<keyword evidence="3" id="KW-0862">Zinc</keyword>
<evidence type="ECO:0000259" key="5">
    <source>
        <dbReference type="PROSITE" id="PS50089"/>
    </source>
</evidence>
<dbReference type="EMBL" id="JALNTZ010000003">
    <property type="protein sequence ID" value="KAJ3659664.1"/>
    <property type="molecule type" value="Genomic_DNA"/>
</dbReference>
<dbReference type="Gene3D" id="3.30.40.10">
    <property type="entry name" value="Zinc/RING finger domain, C3HC4 (zinc finger)"/>
    <property type="match status" value="1"/>
</dbReference>
<name>A0AA38MKR2_9CUCU</name>
<feature type="domain" description="RING-type" evidence="5">
    <location>
        <begin position="82"/>
        <end position="128"/>
    </location>
</feature>
<proteinExistence type="predicted"/>
<dbReference type="GO" id="GO:0008270">
    <property type="term" value="F:zinc ion binding"/>
    <property type="evidence" value="ECO:0007669"/>
    <property type="project" value="UniProtKB-KW"/>
</dbReference>
<comment type="caution">
    <text evidence="6">The sequence shown here is derived from an EMBL/GenBank/DDBJ whole genome shotgun (WGS) entry which is preliminary data.</text>
</comment>
<dbReference type="PROSITE" id="PS00518">
    <property type="entry name" value="ZF_RING_1"/>
    <property type="match status" value="1"/>
</dbReference>
<dbReference type="InterPro" id="IPR001841">
    <property type="entry name" value="Znf_RING"/>
</dbReference>
<accession>A0AA38MKR2</accession>
<dbReference type="InterPro" id="IPR017907">
    <property type="entry name" value="Znf_RING_CS"/>
</dbReference>
<dbReference type="AlphaFoldDB" id="A0AA38MKR2"/>
<evidence type="ECO:0000256" key="2">
    <source>
        <dbReference type="ARBA" id="ARBA00022771"/>
    </source>
</evidence>
<reference evidence="6" key="1">
    <citation type="journal article" date="2023" name="G3 (Bethesda)">
        <title>Whole genome assemblies of Zophobas morio and Tenebrio molitor.</title>
        <authorList>
            <person name="Kaur S."/>
            <person name="Stinson S.A."/>
            <person name="diCenzo G.C."/>
        </authorList>
    </citation>
    <scope>NUCLEOTIDE SEQUENCE</scope>
    <source>
        <strain evidence="6">QUZm001</strain>
    </source>
</reference>
<keyword evidence="2 4" id="KW-0863">Zinc-finger</keyword>
<gene>
    <name evidence="6" type="ORF">Zmor_011339</name>
</gene>
<dbReference type="InterPro" id="IPR013083">
    <property type="entry name" value="Znf_RING/FYVE/PHD"/>
</dbReference>
<organism evidence="6 7">
    <name type="scientific">Zophobas morio</name>
    <dbReference type="NCBI Taxonomy" id="2755281"/>
    <lineage>
        <taxon>Eukaryota</taxon>
        <taxon>Metazoa</taxon>
        <taxon>Ecdysozoa</taxon>
        <taxon>Arthropoda</taxon>
        <taxon>Hexapoda</taxon>
        <taxon>Insecta</taxon>
        <taxon>Pterygota</taxon>
        <taxon>Neoptera</taxon>
        <taxon>Endopterygota</taxon>
        <taxon>Coleoptera</taxon>
        <taxon>Polyphaga</taxon>
        <taxon>Cucujiformia</taxon>
        <taxon>Tenebrionidae</taxon>
        <taxon>Zophobas</taxon>
    </lineage>
</organism>
<protein>
    <recommendedName>
        <fullName evidence="5">RING-type domain-containing protein</fullName>
    </recommendedName>
</protein>
<evidence type="ECO:0000256" key="1">
    <source>
        <dbReference type="ARBA" id="ARBA00022723"/>
    </source>
</evidence>
<dbReference type="Pfam" id="PF14634">
    <property type="entry name" value="zf-RING_5"/>
    <property type="match status" value="1"/>
</dbReference>
<keyword evidence="1" id="KW-0479">Metal-binding</keyword>
<evidence type="ECO:0000313" key="7">
    <source>
        <dbReference type="Proteomes" id="UP001168821"/>
    </source>
</evidence>
<dbReference type="SUPFAM" id="SSF57850">
    <property type="entry name" value="RING/U-box"/>
    <property type="match status" value="1"/>
</dbReference>